<feature type="compositionally biased region" description="Polar residues" evidence="1">
    <location>
        <begin position="20"/>
        <end position="33"/>
    </location>
</feature>
<reference evidence="2 3" key="1">
    <citation type="submission" date="2018-08" db="EMBL/GenBank/DDBJ databases">
        <title>Genome and evolution of the arbuscular mycorrhizal fungus Diversispora epigaea (formerly Glomus versiforme) and its bacterial endosymbionts.</title>
        <authorList>
            <person name="Sun X."/>
            <person name="Fei Z."/>
            <person name="Harrison M."/>
        </authorList>
    </citation>
    <scope>NUCLEOTIDE SEQUENCE [LARGE SCALE GENOMIC DNA]</scope>
    <source>
        <strain evidence="2 3">IT104</strain>
    </source>
</reference>
<evidence type="ECO:0000313" key="2">
    <source>
        <dbReference type="EMBL" id="RHZ64098.1"/>
    </source>
</evidence>
<comment type="caution">
    <text evidence="2">The sequence shown here is derived from an EMBL/GenBank/DDBJ whole genome shotgun (WGS) entry which is preliminary data.</text>
</comment>
<accession>A0A397HQ30</accession>
<dbReference type="OrthoDB" id="20886at2759"/>
<keyword evidence="3" id="KW-1185">Reference proteome</keyword>
<protein>
    <submittedName>
        <fullName evidence="2">Uncharacterized protein</fullName>
    </submittedName>
</protein>
<proteinExistence type="predicted"/>
<name>A0A397HQ30_9GLOM</name>
<evidence type="ECO:0000256" key="1">
    <source>
        <dbReference type="SAM" id="MobiDB-lite"/>
    </source>
</evidence>
<dbReference type="Proteomes" id="UP000266861">
    <property type="component" value="Unassembled WGS sequence"/>
</dbReference>
<gene>
    <name evidence="2" type="ORF">Glove_326g169</name>
</gene>
<feature type="region of interest" description="Disordered" evidence="1">
    <location>
        <begin position="1"/>
        <end position="37"/>
    </location>
</feature>
<dbReference type="EMBL" id="PQFF01000298">
    <property type="protein sequence ID" value="RHZ64098.1"/>
    <property type="molecule type" value="Genomic_DNA"/>
</dbReference>
<dbReference type="AlphaFoldDB" id="A0A397HQ30"/>
<evidence type="ECO:0000313" key="3">
    <source>
        <dbReference type="Proteomes" id="UP000266861"/>
    </source>
</evidence>
<organism evidence="2 3">
    <name type="scientific">Diversispora epigaea</name>
    <dbReference type="NCBI Taxonomy" id="1348612"/>
    <lineage>
        <taxon>Eukaryota</taxon>
        <taxon>Fungi</taxon>
        <taxon>Fungi incertae sedis</taxon>
        <taxon>Mucoromycota</taxon>
        <taxon>Glomeromycotina</taxon>
        <taxon>Glomeromycetes</taxon>
        <taxon>Diversisporales</taxon>
        <taxon>Diversisporaceae</taxon>
        <taxon>Diversispora</taxon>
    </lineage>
</organism>
<dbReference type="STRING" id="1348612.A0A397HQ30"/>
<sequence length="111" mass="12381">MGITRDDDQTLALSSSSSSPRPITSDSNNNPFFSQEDPDVYCSGDQLVYYGQIFKKGDLVLVSDSTSGRYTAKFLTTFDTEAVIQRPDGSRTKLQLNLLKEGKYQIQLKET</sequence>